<comment type="caution">
    <text evidence="2">The sequence shown here is derived from an EMBL/GenBank/DDBJ whole genome shotgun (WGS) entry which is preliminary data.</text>
</comment>
<dbReference type="InterPro" id="IPR013830">
    <property type="entry name" value="SGNH_hydro"/>
</dbReference>
<evidence type="ECO:0000313" key="2">
    <source>
        <dbReference type="EMBL" id="MCD1653138.1"/>
    </source>
</evidence>
<dbReference type="InterPro" id="IPR036514">
    <property type="entry name" value="SGNH_hydro_sf"/>
</dbReference>
<feature type="domain" description="SGNH hydrolase-type esterase" evidence="1">
    <location>
        <begin position="12"/>
        <end position="216"/>
    </location>
</feature>
<dbReference type="Gene3D" id="3.40.50.1110">
    <property type="entry name" value="SGNH hydrolase"/>
    <property type="match status" value="1"/>
</dbReference>
<sequence length="237" mass="27272">MLNTVQNLAVWGDSILKGVVQGYGGKRYGVCERNCLSVAGRELDIAVINRCYFGSTITKGKTIMLKDIEHSIACDSAIIEFGGNDCNYNWNEVCEFRDRKHQPATPLPQFVETLQELIDTARSNRIRPILMTLPPLDPERYIKTISRGLDEQYIRNWLGDIHYLYRWHEMYSLEATKLALKNNCFMIDMRKAFLAEHNYQRLICEDGIHPNEAGHEFMAAVLIETTRDARRNNVQVA</sequence>
<evidence type="ECO:0000313" key="3">
    <source>
        <dbReference type="Proteomes" id="UP001198163"/>
    </source>
</evidence>
<dbReference type="Pfam" id="PF13472">
    <property type="entry name" value="Lipase_GDSL_2"/>
    <property type="match status" value="1"/>
</dbReference>
<name>A0AAE3EGG4_9SPIR</name>
<keyword evidence="3" id="KW-1185">Reference proteome</keyword>
<dbReference type="EMBL" id="JAINWA010000001">
    <property type="protein sequence ID" value="MCD1653138.1"/>
    <property type="molecule type" value="Genomic_DNA"/>
</dbReference>
<protein>
    <submittedName>
        <fullName evidence="2">SGNH/GDSL hydrolase family protein</fullName>
    </submittedName>
</protein>
<dbReference type="PANTHER" id="PTHR30383:SF5">
    <property type="entry name" value="SGNH HYDROLASE-TYPE ESTERASE DOMAIN-CONTAINING PROTEIN"/>
    <property type="match status" value="1"/>
</dbReference>
<dbReference type="RefSeq" id="WP_230752033.1">
    <property type="nucleotide sequence ID" value="NZ_JAINWA010000001.1"/>
</dbReference>
<accession>A0AAE3EGG4</accession>
<dbReference type="Proteomes" id="UP001198163">
    <property type="component" value="Unassembled WGS sequence"/>
</dbReference>
<dbReference type="SUPFAM" id="SSF52266">
    <property type="entry name" value="SGNH hydrolase"/>
    <property type="match status" value="1"/>
</dbReference>
<dbReference type="PANTHER" id="PTHR30383">
    <property type="entry name" value="THIOESTERASE 1/PROTEASE 1/LYSOPHOSPHOLIPASE L1"/>
    <property type="match status" value="1"/>
</dbReference>
<dbReference type="AlphaFoldDB" id="A0AAE3EGG4"/>
<keyword evidence="2" id="KW-0378">Hydrolase</keyword>
<gene>
    <name evidence="2" type="ORF">K7J14_00235</name>
</gene>
<organism evidence="2 3">
    <name type="scientific">Teretinema zuelzerae</name>
    <dbReference type="NCBI Taxonomy" id="156"/>
    <lineage>
        <taxon>Bacteria</taxon>
        <taxon>Pseudomonadati</taxon>
        <taxon>Spirochaetota</taxon>
        <taxon>Spirochaetia</taxon>
        <taxon>Spirochaetales</taxon>
        <taxon>Treponemataceae</taxon>
        <taxon>Teretinema</taxon>
    </lineage>
</organism>
<dbReference type="InterPro" id="IPR051532">
    <property type="entry name" value="Ester_Hydrolysis_Enzymes"/>
</dbReference>
<proteinExistence type="predicted"/>
<evidence type="ECO:0000259" key="1">
    <source>
        <dbReference type="Pfam" id="PF13472"/>
    </source>
</evidence>
<dbReference type="GO" id="GO:0004622">
    <property type="term" value="F:phosphatidylcholine lysophospholipase activity"/>
    <property type="evidence" value="ECO:0007669"/>
    <property type="project" value="TreeGrafter"/>
</dbReference>
<reference evidence="2" key="1">
    <citation type="submission" date="2021-08" db="EMBL/GenBank/DDBJ databases">
        <title>Comparative analyses of Brucepasteria parasyntrophica and Teretinema zuelzerae.</title>
        <authorList>
            <person name="Song Y."/>
            <person name="Brune A."/>
        </authorList>
    </citation>
    <scope>NUCLEOTIDE SEQUENCE</scope>
    <source>
        <strain evidence="2">DSM 1903</strain>
    </source>
</reference>
<dbReference type="CDD" id="cd00229">
    <property type="entry name" value="SGNH_hydrolase"/>
    <property type="match status" value="1"/>
</dbReference>